<name>A0A2W4U9D8_9CYAN</name>
<accession>A0A2W4U9D8</accession>
<dbReference type="InterPro" id="IPR036412">
    <property type="entry name" value="HAD-like_sf"/>
</dbReference>
<dbReference type="Proteomes" id="UP000249354">
    <property type="component" value="Unassembled WGS sequence"/>
</dbReference>
<dbReference type="Gene3D" id="3.30.980.20">
    <property type="entry name" value="Putative mannosyl-3-phosphoglycerate phosphatase, domain 2"/>
    <property type="match status" value="1"/>
</dbReference>
<gene>
    <name evidence="1" type="ORF">DCF25_11075</name>
</gene>
<dbReference type="AlphaFoldDB" id="A0A2W4U9D8"/>
<organism evidence="1 2">
    <name type="scientific">Leptolyngbya foveolarum</name>
    <dbReference type="NCBI Taxonomy" id="47253"/>
    <lineage>
        <taxon>Bacteria</taxon>
        <taxon>Bacillati</taxon>
        <taxon>Cyanobacteriota</taxon>
        <taxon>Cyanophyceae</taxon>
        <taxon>Leptolyngbyales</taxon>
        <taxon>Leptolyngbyaceae</taxon>
        <taxon>Leptolyngbya group</taxon>
        <taxon>Leptolyngbya</taxon>
    </lineage>
</organism>
<comment type="caution">
    <text evidence="1">The sequence shown here is derived from an EMBL/GenBank/DDBJ whole genome shotgun (WGS) entry which is preliminary data.</text>
</comment>
<reference evidence="1 2" key="2">
    <citation type="submission" date="2018-06" db="EMBL/GenBank/DDBJ databases">
        <title>Metagenomic assembly of (sub)arctic Cyanobacteria and their associated microbiome from non-axenic cultures.</title>
        <authorList>
            <person name="Baurain D."/>
        </authorList>
    </citation>
    <scope>NUCLEOTIDE SEQUENCE [LARGE SCALE GENOMIC DNA]</scope>
    <source>
        <strain evidence="1">ULC129bin1</strain>
    </source>
</reference>
<protein>
    <submittedName>
        <fullName evidence="1">Haloacid dehalogenase</fullName>
    </submittedName>
</protein>
<evidence type="ECO:0000313" key="2">
    <source>
        <dbReference type="Proteomes" id="UP000249354"/>
    </source>
</evidence>
<proteinExistence type="predicted"/>
<reference evidence="2" key="1">
    <citation type="submission" date="2018-04" db="EMBL/GenBank/DDBJ databases">
        <authorList>
            <person name="Cornet L."/>
        </authorList>
    </citation>
    <scope>NUCLEOTIDE SEQUENCE [LARGE SCALE GENOMIC DNA]</scope>
</reference>
<sequence length="262" mass="28242">MAKEQVNQIVFVALEGLLAVDGEQAKAAIAQLNERNIPIIVFGDCDRAELEPIRAKLGLTAPFIVEGGSAIFTAADADPFATPLGERDGRYYVYELGCPYVQARAGLRVLANVIFHPLKGFGDFTVQQLERSLEVSEAEAHRAKAREFSEPFMTPKSVDLDGLKHAAKEIGFDVVLRDSADSRFSFLRGRGASLTAAAEKLIEAYQEQADQAETLKVKGVSTQQADLDCLALAKGTANWASALIPAANDMESVWLEAIGSLG</sequence>
<dbReference type="EMBL" id="QBMC01000067">
    <property type="protein sequence ID" value="PZO17523.1"/>
    <property type="molecule type" value="Genomic_DNA"/>
</dbReference>
<evidence type="ECO:0000313" key="1">
    <source>
        <dbReference type="EMBL" id="PZO17523.1"/>
    </source>
</evidence>
<dbReference type="SUPFAM" id="SSF56784">
    <property type="entry name" value="HAD-like"/>
    <property type="match status" value="1"/>
</dbReference>